<feature type="transmembrane region" description="Helical" evidence="5">
    <location>
        <begin position="169"/>
        <end position="191"/>
    </location>
</feature>
<evidence type="ECO:0000256" key="2">
    <source>
        <dbReference type="ARBA" id="ARBA00007783"/>
    </source>
</evidence>
<keyword evidence="3" id="KW-0813">Transport</keyword>
<dbReference type="PANTHER" id="PTHR30413:SF8">
    <property type="entry name" value="TRANSPORT PERMEASE PROTEIN"/>
    <property type="match status" value="1"/>
</dbReference>
<comment type="similarity">
    <text evidence="2">Belongs to the ABC-2 integral membrane protein family.</text>
</comment>
<dbReference type="GO" id="GO:0005886">
    <property type="term" value="C:plasma membrane"/>
    <property type="evidence" value="ECO:0007669"/>
    <property type="project" value="UniProtKB-SubCell"/>
</dbReference>
<feature type="transmembrane region" description="Helical" evidence="5">
    <location>
        <begin position="136"/>
        <end position="163"/>
    </location>
</feature>
<evidence type="ECO:0000313" key="8">
    <source>
        <dbReference type="Proteomes" id="UP000317371"/>
    </source>
</evidence>
<dbReference type="InterPro" id="IPR047817">
    <property type="entry name" value="ABC2_TM_bact-type"/>
</dbReference>
<sequence>MSTASMGGAEALPVVVYTSASQMRTPGTLLRAMWKDLGASRELAWRLFIRDISAQYRQSLFGVFWAFVPPIVTALIFIVLQTRNVVNFGETDIPYPVYVLVGTTLWQLFTESLNAPLKSVTAARALLVKINFPREALIISAIWQVLFNLGTKLLVLAAIFWIFRLELTWGILGGGLAMVMLLLLGIGIGLLLTPLGMLYTDVATSLPIVTQMLFFVTPIVYPPLRTFPLSLVTVLNPVSPLLIGARDLLTKGTLENGLAFSVVSVLTLFLLLGGWLIYRVALPILIERMSA</sequence>
<evidence type="ECO:0000313" key="7">
    <source>
        <dbReference type="EMBL" id="TQE95571.1"/>
    </source>
</evidence>
<evidence type="ECO:0000256" key="4">
    <source>
        <dbReference type="ARBA" id="ARBA00022519"/>
    </source>
</evidence>
<dbReference type="AlphaFoldDB" id="A0A540VFN5"/>
<evidence type="ECO:0000256" key="5">
    <source>
        <dbReference type="SAM" id="Phobius"/>
    </source>
</evidence>
<accession>A0A540VFN5</accession>
<proteinExistence type="inferred from homology"/>
<keyword evidence="8" id="KW-1185">Reference proteome</keyword>
<evidence type="ECO:0000256" key="3">
    <source>
        <dbReference type="ARBA" id="ARBA00022448"/>
    </source>
</evidence>
<comment type="subcellular location">
    <subcellularLocation>
        <location evidence="1">Cell inner membrane</location>
        <topology evidence="1">Multi-pass membrane protein</topology>
    </subcellularLocation>
</comment>
<comment type="caution">
    <text evidence="7">The sequence shown here is derived from an EMBL/GenBank/DDBJ whole genome shotgun (WGS) entry which is preliminary data.</text>
</comment>
<feature type="transmembrane region" description="Helical" evidence="5">
    <location>
        <begin position="257"/>
        <end position="278"/>
    </location>
</feature>
<gene>
    <name evidence="7" type="ORF">FKZ61_11565</name>
</gene>
<name>A0A540VFN5_9CHLR</name>
<keyword evidence="4" id="KW-1003">Cell membrane</keyword>
<keyword evidence="5" id="KW-0812">Transmembrane</keyword>
<keyword evidence="5" id="KW-1133">Transmembrane helix</keyword>
<organism evidence="7 8">
    <name type="scientific">Litorilinea aerophila</name>
    <dbReference type="NCBI Taxonomy" id="1204385"/>
    <lineage>
        <taxon>Bacteria</taxon>
        <taxon>Bacillati</taxon>
        <taxon>Chloroflexota</taxon>
        <taxon>Caldilineae</taxon>
        <taxon>Caldilineales</taxon>
        <taxon>Caldilineaceae</taxon>
        <taxon>Litorilinea</taxon>
    </lineage>
</organism>
<keyword evidence="4" id="KW-0997">Cell inner membrane</keyword>
<evidence type="ECO:0000259" key="6">
    <source>
        <dbReference type="PROSITE" id="PS51012"/>
    </source>
</evidence>
<dbReference type="Proteomes" id="UP000317371">
    <property type="component" value="Unassembled WGS sequence"/>
</dbReference>
<dbReference type="EMBL" id="VIGC01000013">
    <property type="protein sequence ID" value="TQE95571.1"/>
    <property type="molecule type" value="Genomic_DNA"/>
</dbReference>
<dbReference type="OrthoDB" id="9794365at2"/>
<feature type="transmembrane region" description="Helical" evidence="5">
    <location>
        <begin position="60"/>
        <end position="80"/>
    </location>
</feature>
<keyword evidence="5" id="KW-0472">Membrane</keyword>
<dbReference type="GO" id="GO:0015920">
    <property type="term" value="P:lipopolysaccharide transport"/>
    <property type="evidence" value="ECO:0007669"/>
    <property type="project" value="TreeGrafter"/>
</dbReference>
<dbReference type="PROSITE" id="PS51012">
    <property type="entry name" value="ABC_TM2"/>
    <property type="match status" value="1"/>
</dbReference>
<feature type="transmembrane region" description="Helical" evidence="5">
    <location>
        <begin position="227"/>
        <end position="245"/>
    </location>
</feature>
<protein>
    <submittedName>
        <fullName evidence="7">ABC transporter permease</fullName>
    </submittedName>
</protein>
<evidence type="ECO:0000256" key="1">
    <source>
        <dbReference type="ARBA" id="ARBA00004429"/>
    </source>
</evidence>
<feature type="transmembrane region" description="Helical" evidence="5">
    <location>
        <begin position="198"/>
        <end position="221"/>
    </location>
</feature>
<dbReference type="PANTHER" id="PTHR30413">
    <property type="entry name" value="INNER MEMBRANE TRANSPORT PERMEASE"/>
    <property type="match status" value="1"/>
</dbReference>
<dbReference type="InParanoid" id="A0A540VFN5"/>
<feature type="domain" description="ABC transmembrane type-2" evidence="6">
    <location>
        <begin position="61"/>
        <end position="281"/>
    </location>
</feature>
<reference evidence="7 8" key="1">
    <citation type="submission" date="2019-06" db="EMBL/GenBank/DDBJ databases">
        <title>Genome sequence of Litorilinea aerophila BAA-2444.</title>
        <authorList>
            <person name="Maclea K.S."/>
            <person name="Maurais E.G."/>
            <person name="Iannazzi L.C."/>
        </authorList>
    </citation>
    <scope>NUCLEOTIDE SEQUENCE [LARGE SCALE GENOMIC DNA]</scope>
    <source>
        <strain evidence="7 8">ATCC BAA-2444</strain>
    </source>
</reference>